<organism evidence="1 2">
    <name type="scientific">Cetraspora pellucida</name>
    <dbReference type="NCBI Taxonomy" id="1433469"/>
    <lineage>
        <taxon>Eukaryota</taxon>
        <taxon>Fungi</taxon>
        <taxon>Fungi incertae sedis</taxon>
        <taxon>Mucoromycota</taxon>
        <taxon>Glomeromycotina</taxon>
        <taxon>Glomeromycetes</taxon>
        <taxon>Diversisporales</taxon>
        <taxon>Gigasporaceae</taxon>
        <taxon>Cetraspora</taxon>
    </lineage>
</organism>
<accession>A0ACA9L7H3</accession>
<dbReference type="Proteomes" id="UP000789366">
    <property type="component" value="Unassembled WGS sequence"/>
</dbReference>
<protein>
    <submittedName>
        <fullName evidence="1">5015_t:CDS:1</fullName>
    </submittedName>
</protein>
<gene>
    <name evidence="1" type="ORF">SPELUC_LOCUS3391</name>
</gene>
<dbReference type="EMBL" id="CAJVPW010002571">
    <property type="protein sequence ID" value="CAG8509119.1"/>
    <property type="molecule type" value="Genomic_DNA"/>
</dbReference>
<name>A0ACA9L7H3_9GLOM</name>
<keyword evidence="2" id="KW-1185">Reference proteome</keyword>
<sequence length="501" mass="55272">MPAQEAPDVETPLFQQSIIENETSTQELLDEPDKNVAHEFIEFGDKLIEAQVDTGETASKFSWKKLWKYTGPGFLMSIAYLDPGNLEADLQCGAAAGYSMLWILLYAHIAGFLIQVLSVRLGVVTGKHLAQLISSNYSRPVSLMFWIIIELAIIGSDIQEIVGTAIALKIIFGLPLWIGTLMTVMDTLTFMLLQNYGVRKLEAFFMVLISVMAVCFWIEMIESKPDVGEIFKGIIVPLVPSNAVVEAVALIGAVIMPHNLYLHSALVMTRRTNRNSKAKIKEANFYFGVESALALFCSFLINMAIVVVFASVFYPHEKLKTLPGLYDAADVLTRTLGSGARYLWAVGLLAAGQSSTMTGTLAGQYVVEGFFGKIFSNPWKRVAVTRGIAIIPSMLVAVFAVNHFDTMGELLNVLQSLCLPATLIPIVKLTSSKNVMGTFHIHHTFKYITWIVAFLLICFNLFMFISYLEELPNVYIGGGNQTVTGIDDANEYQVIDDIGDS</sequence>
<evidence type="ECO:0000313" key="1">
    <source>
        <dbReference type="EMBL" id="CAG8509119.1"/>
    </source>
</evidence>
<evidence type="ECO:0000313" key="2">
    <source>
        <dbReference type="Proteomes" id="UP000789366"/>
    </source>
</evidence>
<comment type="caution">
    <text evidence="1">The sequence shown here is derived from an EMBL/GenBank/DDBJ whole genome shotgun (WGS) entry which is preliminary data.</text>
</comment>
<proteinExistence type="predicted"/>
<reference evidence="1" key="1">
    <citation type="submission" date="2021-06" db="EMBL/GenBank/DDBJ databases">
        <authorList>
            <person name="Kallberg Y."/>
            <person name="Tangrot J."/>
            <person name="Rosling A."/>
        </authorList>
    </citation>
    <scope>NUCLEOTIDE SEQUENCE</scope>
    <source>
        <strain evidence="1">28 12/20/2015</strain>
    </source>
</reference>